<proteinExistence type="predicted"/>
<reference evidence="1 2" key="2">
    <citation type="journal article" date="2017" name="Genome Biol.">
        <title>New reference genome sequences of hot pepper reveal the massive evolution of plant disease-resistance genes by retroduplication.</title>
        <authorList>
            <person name="Kim S."/>
            <person name="Park J."/>
            <person name="Yeom S.I."/>
            <person name="Kim Y.M."/>
            <person name="Seo E."/>
            <person name="Kim K.T."/>
            <person name="Kim M.S."/>
            <person name="Lee J.M."/>
            <person name="Cheong K."/>
            <person name="Shin H.S."/>
            <person name="Kim S.B."/>
            <person name="Han K."/>
            <person name="Lee J."/>
            <person name="Park M."/>
            <person name="Lee H.A."/>
            <person name="Lee H.Y."/>
            <person name="Lee Y."/>
            <person name="Oh S."/>
            <person name="Lee J.H."/>
            <person name="Choi E."/>
            <person name="Choi E."/>
            <person name="Lee S.E."/>
            <person name="Jeon J."/>
            <person name="Kim H."/>
            <person name="Choi G."/>
            <person name="Song H."/>
            <person name="Lee J."/>
            <person name="Lee S.C."/>
            <person name="Kwon J.K."/>
            <person name="Lee H.Y."/>
            <person name="Koo N."/>
            <person name="Hong Y."/>
            <person name="Kim R.W."/>
            <person name="Kang W.H."/>
            <person name="Huh J.H."/>
            <person name="Kang B.C."/>
            <person name="Yang T.J."/>
            <person name="Lee Y.H."/>
            <person name="Bennetzen J.L."/>
            <person name="Choi D."/>
        </authorList>
    </citation>
    <scope>NUCLEOTIDE SEQUENCE [LARGE SCALE GENOMIC DNA]</scope>
    <source>
        <strain evidence="2">cv. CM334</strain>
    </source>
</reference>
<gene>
    <name evidence="1" type="ORF">T459_22785</name>
</gene>
<dbReference type="AlphaFoldDB" id="A0A2G2YQH9"/>
<evidence type="ECO:0000313" key="1">
    <source>
        <dbReference type="EMBL" id="PHT72000.1"/>
    </source>
</evidence>
<dbReference type="STRING" id="4072.A0A2G2YQH9"/>
<protein>
    <submittedName>
        <fullName evidence="1">Uncharacterized protein</fullName>
    </submittedName>
</protein>
<dbReference type="Gramene" id="PHT72000">
    <property type="protein sequence ID" value="PHT72000"/>
    <property type="gene ID" value="T459_22785"/>
</dbReference>
<dbReference type="EMBL" id="AYRZ02000009">
    <property type="protein sequence ID" value="PHT72000.1"/>
    <property type="molecule type" value="Genomic_DNA"/>
</dbReference>
<dbReference type="Proteomes" id="UP000222542">
    <property type="component" value="Unassembled WGS sequence"/>
</dbReference>
<name>A0A2G2YQH9_CAPAN</name>
<keyword evidence="2" id="KW-1185">Reference proteome</keyword>
<evidence type="ECO:0000313" key="2">
    <source>
        <dbReference type="Proteomes" id="UP000222542"/>
    </source>
</evidence>
<comment type="caution">
    <text evidence="1">The sequence shown here is derived from an EMBL/GenBank/DDBJ whole genome shotgun (WGS) entry which is preliminary data.</text>
</comment>
<reference evidence="1 2" key="1">
    <citation type="journal article" date="2014" name="Nat. Genet.">
        <title>Genome sequence of the hot pepper provides insights into the evolution of pungency in Capsicum species.</title>
        <authorList>
            <person name="Kim S."/>
            <person name="Park M."/>
            <person name="Yeom S.I."/>
            <person name="Kim Y.M."/>
            <person name="Lee J.M."/>
            <person name="Lee H.A."/>
            <person name="Seo E."/>
            <person name="Choi J."/>
            <person name="Cheong K."/>
            <person name="Kim K.T."/>
            <person name="Jung K."/>
            <person name="Lee G.W."/>
            <person name="Oh S.K."/>
            <person name="Bae C."/>
            <person name="Kim S.B."/>
            <person name="Lee H.Y."/>
            <person name="Kim S.Y."/>
            <person name="Kim M.S."/>
            <person name="Kang B.C."/>
            <person name="Jo Y.D."/>
            <person name="Yang H.B."/>
            <person name="Jeong H.J."/>
            <person name="Kang W.H."/>
            <person name="Kwon J.K."/>
            <person name="Shin C."/>
            <person name="Lim J.Y."/>
            <person name="Park J.H."/>
            <person name="Huh J.H."/>
            <person name="Kim J.S."/>
            <person name="Kim B.D."/>
            <person name="Cohen O."/>
            <person name="Paran I."/>
            <person name="Suh M.C."/>
            <person name="Lee S.B."/>
            <person name="Kim Y.K."/>
            <person name="Shin Y."/>
            <person name="Noh S.J."/>
            <person name="Park J."/>
            <person name="Seo Y.S."/>
            <person name="Kwon S.Y."/>
            <person name="Kim H.A."/>
            <person name="Park J.M."/>
            <person name="Kim H.J."/>
            <person name="Choi S.B."/>
            <person name="Bosland P.W."/>
            <person name="Reeves G."/>
            <person name="Jo S.H."/>
            <person name="Lee B.W."/>
            <person name="Cho H.T."/>
            <person name="Choi H.S."/>
            <person name="Lee M.S."/>
            <person name="Yu Y."/>
            <person name="Do Choi Y."/>
            <person name="Park B.S."/>
            <person name="van Deynze A."/>
            <person name="Ashrafi H."/>
            <person name="Hill T."/>
            <person name="Kim W.T."/>
            <person name="Pai H.S."/>
            <person name="Ahn H.K."/>
            <person name="Yeam I."/>
            <person name="Giovannoni J.J."/>
            <person name="Rose J.K."/>
            <person name="Sorensen I."/>
            <person name="Lee S.J."/>
            <person name="Kim R.W."/>
            <person name="Choi I.Y."/>
            <person name="Choi B.S."/>
            <person name="Lim J.S."/>
            <person name="Lee Y.H."/>
            <person name="Choi D."/>
        </authorList>
    </citation>
    <scope>NUCLEOTIDE SEQUENCE [LARGE SCALE GENOMIC DNA]</scope>
    <source>
        <strain evidence="2">cv. CM334</strain>
    </source>
</reference>
<organism evidence="1 2">
    <name type="scientific">Capsicum annuum</name>
    <name type="common">Capsicum pepper</name>
    <dbReference type="NCBI Taxonomy" id="4072"/>
    <lineage>
        <taxon>Eukaryota</taxon>
        <taxon>Viridiplantae</taxon>
        <taxon>Streptophyta</taxon>
        <taxon>Embryophyta</taxon>
        <taxon>Tracheophyta</taxon>
        <taxon>Spermatophyta</taxon>
        <taxon>Magnoliopsida</taxon>
        <taxon>eudicotyledons</taxon>
        <taxon>Gunneridae</taxon>
        <taxon>Pentapetalae</taxon>
        <taxon>asterids</taxon>
        <taxon>lamiids</taxon>
        <taxon>Solanales</taxon>
        <taxon>Solanaceae</taxon>
        <taxon>Solanoideae</taxon>
        <taxon>Capsiceae</taxon>
        <taxon>Capsicum</taxon>
    </lineage>
</organism>
<accession>A0A2G2YQH9</accession>
<sequence>MEPKRSVLTSSFDWELDIKTMAGDIHSVVKPWCGSWKVITRQLFFMTLVLRVLNKEYASEHEALKKIWDLKMELITNARADLNKKRTNLWRDELLKKMGKDKQMKKQRKIQKLVEVDENNIIDDGNHLVQCVEKFFRIPTVAYYDGVFDELSIQAPTPPVHHVNHASMCQIHNGHLAHQGTWHSCILN</sequence>